<gene>
    <name evidence="4" type="ORF">SV7mr_08240</name>
</gene>
<dbReference type="InterPro" id="IPR025841">
    <property type="entry name" value="CP_ATPgrasp_2"/>
</dbReference>
<dbReference type="OrthoDB" id="9803842at2"/>
<keyword evidence="5" id="KW-1185">Reference proteome</keyword>
<organism evidence="4 5">
    <name type="scientific">Stieleria bergensis</name>
    <dbReference type="NCBI Taxonomy" id="2528025"/>
    <lineage>
        <taxon>Bacteria</taxon>
        <taxon>Pseudomonadati</taxon>
        <taxon>Planctomycetota</taxon>
        <taxon>Planctomycetia</taxon>
        <taxon>Pirellulales</taxon>
        <taxon>Pirellulaceae</taxon>
        <taxon>Stieleria</taxon>
    </lineage>
</organism>
<reference evidence="4 5" key="1">
    <citation type="submission" date="2019-02" db="EMBL/GenBank/DDBJ databases">
        <title>Deep-cultivation of Planctomycetes and their phenomic and genomic characterization uncovers novel biology.</title>
        <authorList>
            <person name="Wiegand S."/>
            <person name="Jogler M."/>
            <person name="Boedeker C."/>
            <person name="Pinto D."/>
            <person name="Vollmers J."/>
            <person name="Rivas-Marin E."/>
            <person name="Kohn T."/>
            <person name="Peeters S.H."/>
            <person name="Heuer A."/>
            <person name="Rast P."/>
            <person name="Oberbeckmann S."/>
            <person name="Bunk B."/>
            <person name="Jeske O."/>
            <person name="Meyerdierks A."/>
            <person name="Storesund J.E."/>
            <person name="Kallscheuer N."/>
            <person name="Luecker S."/>
            <person name="Lage O.M."/>
            <person name="Pohl T."/>
            <person name="Merkel B.J."/>
            <person name="Hornburger P."/>
            <person name="Mueller R.-W."/>
            <person name="Bruemmer F."/>
            <person name="Labrenz M."/>
            <person name="Spormann A.M."/>
            <person name="Op den Camp H."/>
            <person name="Overmann J."/>
            <person name="Amann R."/>
            <person name="Jetten M.S.M."/>
            <person name="Mascher T."/>
            <person name="Medema M.H."/>
            <person name="Devos D.P."/>
            <person name="Kaster A.-K."/>
            <person name="Ovreas L."/>
            <person name="Rohde M."/>
            <person name="Galperin M.Y."/>
            <person name="Jogler C."/>
        </authorList>
    </citation>
    <scope>NUCLEOTIDE SEQUENCE [LARGE SCALE GENOMIC DNA]</scope>
    <source>
        <strain evidence="4 5">SV_7m_r</strain>
    </source>
</reference>
<feature type="domain" description="DUF403" evidence="2">
    <location>
        <begin position="524"/>
        <end position="849"/>
    </location>
</feature>
<dbReference type="InterPro" id="IPR007296">
    <property type="entry name" value="DUF403"/>
</dbReference>
<sequence>MTTKLSQPSSIWADPSLATAPEQPLKSVGAYSERTTPDGQVRPHWQWLSQQLDQLGPDELSRRSAAIADIIRENGVTFRSAATNDSAAEINRPWQLSVIPFVIPIQQWDPIAAGLQQRARLLQRILADLHGPQRLIREGVIPGELLWRNPYYYRAFQGLAGAQPQLHLSAVDLARGADGNWYATGDRTRAPSGLGYLLENRVVTGRVMSGLIRRSNTVRLASFFDRFKSHLRSLASQSDNPWIGIMTPPRGSYRGFEDTYLARYLGLPLVQSEDLAVRGGSLYLKTLGGLQSIDVLWRHVSDRLCDPLELAGDSNQGVTGLLRCLRRGSVAVANAVGSSLAQCPGMMAYLDAASEFFDGNPLQLKSQQTLWCGDPNDFQQVLADPHQWVFRNAFRVSSDLPVCLQDLDAAQAENFLGQLRKHPQSYIAQRVASFSLTPLWSDNRIKQRAMVLRSFQLHEKDSINVLPGALARVGENTLELTTSPVSGHLTLDCWVTNDQPVGTHQSLLHDSKTPVQIRRVGDELPSRVAEHLFWLGRYAERSESIARVMRTTMDLIAGEDDWVNLPAVPRLIRQLAVQGQIEPGFAVDSLAATLPDIEQMLPASLLDRDQALGLVRSMGAVIGNTIAVRDRLSSEAFRIAQRAYRDLTHSPLAHPTGSVPKIQISEAIERVERLIVDLLALAGLTSESLVRSHVWQFVELGRRIERADQTSELLRQTLVPATDQGKSICEAVLRVTDSLMTYRARYLNLMRLAPVIDLLVTDPTNPRSLCFQLQQTLKVIDLLPTRQAAGTDDLLRSLAENLLQQVADADPMQLAEVAEDGTLNHLDALLEICSRELPKLSEALVARYLIHTSPRQLLTGSQR</sequence>
<dbReference type="PANTHER" id="PTHR34595:SF2">
    <property type="entry name" value="BLR2978 PROTEIN"/>
    <property type="match status" value="1"/>
</dbReference>
<feature type="compositionally biased region" description="Polar residues" evidence="1">
    <location>
        <begin position="1"/>
        <end position="10"/>
    </location>
</feature>
<dbReference type="SUPFAM" id="SSF56059">
    <property type="entry name" value="Glutathione synthetase ATP-binding domain-like"/>
    <property type="match status" value="1"/>
</dbReference>
<evidence type="ECO:0000313" key="4">
    <source>
        <dbReference type="EMBL" id="QDT58334.1"/>
    </source>
</evidence>
<dbReference type="PANTHER" id="PTHR34595">
    <property type="entry name" value="BLR5612 PROTEIN"/>
    <property type="match status" value="1"/>
</dbReference>
<dbReference type="RefSeq" id="WP_145269422.1">
    <property type="nucleotide sequence ID" value="NZ_CP036272.1"/>
</dbReference>
<evidence type="ECO:0000259" key="2">
    <source>
        <dbReference type="Pfam" id="PF04168"/>
    </source>
</evidence>
<dbReference type="Pfam" id="PF14403">
    <property type="entry name" value="CP_ATPgrasp_2"/>
    <property type="match status" value="1"/>
</dbReference>
<dbReference type="Gene3D" id="3.40.50.11290">
    <property type="match status" value="1"/>
</dbReference>
<dbReference type="EMBL" id="CP036272">
    <property type="protein sequence ID" value="QDT58334.1"/>
    <property type="molecule type" value="Genomic_DNA"/>
</dbReference>
<dbReference type="InterPro" id="IPR051680">
    <property type="entry name" value="ATP-dep_Glu-Cys_Ligase-2"/>
</dbReference>
<dbReference type="Proteomes" id="UP000315003">
    <property type="component" value="Chromosome"/>
</dbReference>
<name>A0A517SQD5_9BACT</name>
<dbReference type="Gene3D" id="3.30.1490.270">
    <property type="match status" value="1"/>
</dbReference>
<protein>
    <submittedName>
        <fullName evidence="4">Uncharacterized protein</fullName>
    </submittedName>
</protein>
<evidence type="ECO:0000259" key="3">
    <source>
        <dbReference type="Pfam" id="PF14403"/>
    </source>
</evidence>
<accession>A0A517SQD5</accession>
<proteinExistence type="predicted"/>
<evidence type="ECO:0000313" key="5">
    <source>
        <dbReference type="Proteomes" id="UP000315003"/>
    </source>
</evidence>
<feature type="domain" description="Circularly permuted ATP-grasp type 2" evidence="3">
    <location>
        <begin position="100"/>
        <end position="473"/>
    </location>
</feature>
<dbReference type="AlphaFoldDB" id="A0A517SQD5"/>
<dbReference type="Pfam" id="PF04168">
    <property type="entry name" value="Alpha-E"/>
    <property type="match status" value="1"/>
</dbReference>
<feature type="region of interest" description="Disordered" evidence="1">
    <location>
        <begin position="1"/>
        <end position="40"/>
    </location>
</feature>
<evidence type="ECO:0000256" key="1">
    <source>
        <dbReference type="SAM" id="MobiDB-lite"/>
    </source>
</evidence>